<evidence type="ECO:0000256" key="2">
    <source>
        <dbReference type="ARBA" id="ARBA00022679"/>
    </source>
</evidence>
<gene>
    <name evidence="5" type="ORF">CB5_LOCUS3226</name>
</gene>
<feature type="compositionally biased region" description="Low complexity" evidence="4">
    <location>
        <begin position="173"/>
        <end position="188"/>
    </location>
</feature>
<dbReference type="AlphaFoldDB" id="A0A6V7NN83"/>
<dbReference type="PANTHER" id="PTHR31623:SF17">
    <property type="entry name" value="F21J9.9"/>
    <property type="match status" value="1"/>
</dbReference>
<evidence type="ECO:0000256" key="1">
    <source>
        <dbReference type="ARBA" id="ARBA00009861"/>
    </source>
</evidence>
<protein>
    <submittedName>
        <fullName evidence="5">Uncharacterized protein</fullName>
    </submittedName>
</protein>
<organism evidence="5">
    <name type="scientific">Ananas comosus var. bracteatus</name>
    <name type="common">red pineapple</name>
    <dbReference type="NCBI Taxonomy" id="296719"/>
    <lineage>
        <taxon>Eukaryota</taxon>
        <taxon>Viridiplantae</taxon>
        <taxon>Streptophyta</taxon>
        <taxon>Embryophyta</taxon>
        <taxon>Tracheophyta</taxon>
        <taxon>Spermatophyta</taxon>
        <taxon>Magnoliopsida</taxon>
        <taxon>Liliopsida</taxon>
        <taxon>Poales</taxon>
        <taxon>Bromeliaceae</taxon>
        <taxon>Bromelioideae</taxon>
        <taxon>Ananas</taxon>
    </lineage>
</organism>
<feature type="region of interest" description="Disordered" evidence="4">
    <location>
        <begin position="173"/>
        <end position="196"/>
    </location>
</feature>
<proteinExistence type="inferred from homology"/>
<accession>A0A6V7NN83</accession>
<comment type="similarity">
    <text evidence="1">Belongs to the plant acyltransferase family.</text>
</comment>
<evidence type="ECO:0000256" key="4">
    <source>
        <dbReference type="SAM" id="MobiDB-lite"/>
    </source>
</evidence>
<dbReference type="PANTHER" id="PTHR31623">
    <property type="entry name" value="F21J9.9"/>
    <property type="match status" value="1"/>
</dbReference>
<evidence type="ECO:0000256" key="3">
    <source>
        <dbReference type="ARBA" id="ARBA00023315"/>
    </source>
</evidence>
<sequence length="196" mass="21450">MWSVRVLSEETVKPSSRTPPDLRTYKLSWLDQVTYIHHIPVTFFFLFPPSDAVQTLRSSLSNTLSRFYPLAGRQIGDTHVDCADQGVDFFEARVEARLAELLARPTPDLDFMFDLLPCSTAGCLTRADGRGSLLKVKATAFACGGLAVAACLSHADARSLFAFFRAWAAEASGSGAAPAPDFRAAARLPRTRAPRR</sequence>
<dbReference type="GO" id="GO:0016746">
    <property type="term" value="F:acyltransferase activity"/>
    <property type="evidence" value="ECO:0007669"/>
    <property type="project" value="UniProtKB-KW"/>
</dbReference>
<evidence type="ECO:0000313" key="5">
    <source>
        <dbReference type="EMBL" id="CAD1820015.1"/>
    </source>
</evidence>
<dbReference type="Gene3D" id="3.30.559.10">
    <property type="entry name" value="Chloramphenicol acetyltransferase-like domain"/>
    <property type="match status" value="1"/>
</dbReference>
<reference evidence="5" key="1">
    <citation type="submission" date="2020-07" db="EMBL/GenBank/DDBJ databases">
        <authorList>
            <person name="Lin J."/>
        </authorList>
    </citation>
    <scope>NUCLEOTIDE SEQUENCE</scope>
</reference>
<name>A0A6V7NN83_ANACO</name>
<dbReference type="InterPro" id="IPR023213">
    <property type="entry name" value="CAT-like_dom_sf"/>
</dbReference>
<keyword evidence="2" id="KW-0808">Transferase</keyword>
<dbReference type="EMBL" id="LR862140">
    <property type="protein sequence ID" value="CAD1820015.1"/>
    <property type="molecule type" value="Genomic_DNA"/>
</dbReference>
<dbReference type="Pfam" id="PF02458">
    <property type="entry name" value="Transferase"/>
    <property type="match status" value="1"/>
</dbReference>
<keyword evidence="3" id="KW-0012">Acyltransferase</keyword>